<dbReference type="Proteomes" id="UP000019335">
    <property type="component" value="Chromosome 7"/>
</dbReference>
<evidence type="ECO:0000313" key="2">
    <source>
        <dbReference type="EMBL" id="EWM27366.1"/>
    </source>
</evidence>
<evidence type="ECO:0000313" key="3">
    <source>
        <dbReference type="Proteomes" id="UP000019335"/>
    </source>
</evidence>
<dbReference type="AlphaFoldDB" id="W7U3B5"/>
<proteinExistence type="predicted"/>
<evidence type="ECO:0000256" key="1">
    <source>
        <dbReference type="SAM" id="MobiDB-lite"/>
    </source>
</evidence>
<sequence>REGQRVRRAGKEVVDRALKLSFGSLSPAPSSRPALTSHPPLSPPPQGAGGFAADTLLFSLDLKGEGFKSALSASASAPSPRGWYGHCVTRTEGYVVVGGLAPDNSRLGDVWILEEEGVEGGREGEL</sequence>
<comment type="caution">
    <text evidence="2">The sequence shown here is derived from an EMBL/GenBank/DDBJ whole genome shotgun (WGS) entry which is preliminary data.</text>
</comment>
<gene>
    <name evidence="2" type="ORF">Naga_100520g2</name>
</gene>
<feature type="non-terminal residue" evidence="2">
    <location>
        <position position="1"/>
    </location>
</feature>
<dbReference type="OrthoDB" id="10250130at2759"/>
<protein>
    <submittedName>
        <fullName evidence="2">Uncharacterized protein</fullName>
    </submittedName>
</protein>
<name>W7U3B5_9STRA</name>
<feature type="region of interest" description="Disordered" evidence="1">
    <location>
        <begin position="23"/>
        <end position="50"/>
    </location>
</feature>
<keyword evidence="3" id="KW-1185">Reference proteome</keyword>
<accession>W7U3B5</accession>
<reference evidence="2 3" key="1">
    <citation type="journal article" date="2014" name="Mol. Plant">
        <title>Chromosome Scale Genome Assembly and Transcriptome Profiling of Nannochloropsis gaditana in Nitrogen Depletion.</title>
        <authorList>
            <person name="Corteggiani Carpinelli E."/>
            <person name="Telatin A."/>
            <person name="Vitulo N."/>
            <person name="Forcato C."/>
            <person name="D'Angelo M."/>
            <person name="Schiavon R."/>
            <person name="Vezzi A."/>
            <person name="Giacometti G.M."/>
            <person name="Morosinotto T."/>
            <person name="Valle G."/>
        </authorList>
    </citation>
    <scope>NUCLEOTIDE SEQUENCE [LARGE SCALE GENOMIC DNA]</scope>
    <source>
        <strain evidence="2 3">B-31</strain>
    </source>
</reference>
<feature type="compositionally biased region" description="Low complexity" evidence="1">
    <location>
        <begin position="24"/>
        <end position="37"/>
    </location>
</feature>
<organism evidence="2 3">
    <name type="scientific">Nannochloropsis gaditana</name>
    <dbReference type="NCBI Taxonomy" id="72520"/>
    <lineage>
        <taxon>Eukaryota</taxon>
        <taxon>Sar</taxon>
        <taxon>Stramenopiles</taxon>
        <taxon>Ochrophyta</taxon>
        <taxon>Eustigmatophyceae</taxon>
        <taxon>Eustigmatales</taxon>
        <taxon>Monodopsidaceae</taxon>
        <taxon>Nannochloropsis</taxon>
    </lineage>
</organism>
<dbReference type="EMBL" id="AZIL01000479">
    <property type="protein sequence ID" value="EWM27366.1"/>
    <property type="molecule type" value="Genomic_DNA"/>
</dbReference>